<keyword evidence="3" id="KW-1185">Reference proteome</keyword>
<evidence type="ECO:0008006" key="4">
    <source>
        <dbReference type="Google" id="ProtNLM"/>
    </source>
</evidence>
<evidence type="ECO:0000313" key="3">
    <source>
        <dbReference type="Proteomes" id="UP001164746"/>
    </source>
</evidence>
<reference evidence="2" key="1">
    <citation type="submission" date="2022-11" db="EMBL/GenBank/DDBJ databases">
        <title>Centuries of genome instability and evolution in soft-shell clam transmissible cancer (bioRxiv).</title>
        <authorList>
            <person name="Hart S.F.M."/>
            <person name="Yonemitsu M.A."/>
            <person name="Giersch R.M."/>
            <person name="Beal B.F."/>
            <person name="Arriagada G."/>
            <person name="Davis B.W."/>
            <person name="Ostrander E.A."/>
            <person name="Goff S.P."/>
            <person name="Metzger M.J."/>
        </authorList>
    </citation>
    <scope>NUCLEOTIDE SEQUENCE</scope>
    <source>
        <strain evidence="2">MELC-2E11</strain>
        <tissue evidence="2">Siphon/mantle</tissue>
    </source>
</reference>
<dbReference type="SUPFAM" id="SSF49265">
    <property type="entry name" value="Fibronectin type III"/>
    <property type="match status" value="1"/>
</dbReference>
<dbReference type="EMBL" id="CP111017">
    <property type="protein sequence ID" value="WAR08120.1"/>
    <property type="molecule type" value="Genomic_DNA"/>
</dbReference>
<accession>A0ABY7EDL6</accession>
<dbReference type="InterPro" id="IPR036116">
    <property type="entry name" value="FN3_sf"/>
</dbReference>
<evidence type="ECO:0000256" key="1">
    <source>
        <dbReference type="SAM" id="MobiDB-lite"/>
    </source>
</evidence>
<dbReference type="Proteomes" id="UP001164746">
    <property type="component" value="Chromosome 6"/>
</dbReference>
<proteinExistence type="predicted"/>
<protein>
    <recommendedName>
        <fullName evidence="4">Fibronectin type-III domain-containing protein</fullName>
    </recommendedName>
</protein>
<organism evidence="2 3">
    <name type="scientific">Mya arenaria</name>
    <name type="common">Soft-shell clam</name>
    <dbReference type="NCBI Taxonomy" id="6604"/>
    <lineage>
        <taxon>Eukaryota</taxon>
        <taxon>Metazoa</taxon>
        <taxon>Spiralia</taxon>
        <taxon>Lophotrochozoa</taxon>
        <taxon>Mollusca</taxon>
        <taxon>Bivalvia</taxon>
        <taxon>Autobranchia</taxon>
        <taxon>Heteroconchia</taxon>
        <taxon>Euheterodonta</taxon>
        <taxon>Imparidentia</taxon>
        <taxon>Neoheterodontei</taxon>
        <taxon>Myida</taxon>
        <taxon>Myoidea</taxon>
        <taxon>Myidae</taxon>
        <taxon>Mya</taxon>
    </lineage>
</organism>
<sequence length="114" mass="12788">MMTEQDIGRIWTVLYSYSGFGRSTTSLQTTLYKLIPGGVYRVSVGSLYDRPTPSQTVSEEVTVEQSTEPNPPTALNLTEENLDARDKTIILVWTAPAIGVVKDYEIQLLENFDR</sequence>
<feature type="region of interest" description="Disordered" evidence="1">
    <location>
        <begin position="51"/>
        <end position="76"/>
    </location>
</feature>
<gene>
    <name evidence="2" type="ORF">MAR_018078</name>
</gene>
<name>A0ABY7EDL6_MYAAR</name>
<feature type="compositionally biased region" description="Low complexity" evidence="1">
    <location>
        <begin position="52"/>
        <end position="68"/>
    </location>
</feature>
<evidence type="ECO:0000313" key="2">
    <source>
        <dbReference type="EMBL" id="WAR08120.1"/>
    </source>
</evidence>